<protein>
    <submittedName>
        <fullName evidence="6">LPXTG cell wall anchor domain-containing protein</fullName>
    </submittedName>
</protein>
<comment type="similarity">
    <text evidence="1">Belongs to the serine-aspartate repeat-containing protein (SDr) family.</text>
</comment>
<evidence type="ECO:0000313" key="7">
    <source>
        <dbReference type="Proteomes" id="UP000279194"/>
    </source>
</evidence>
<dbReference type="PANTHER" id="PTHR36108:SF13">
    <property type="entry name" value="COLOSSIN-B-RELATED"/>
    <property type="match status" value="1"/>
</dbReference>
<feature type="domain" description="SpaA-like prealbumin fold" evidence="5">
    <location>
        <begin position="169"/>
        <end position="262"/>
    </location>
</feature>
<proteinExistence type="inferred from homology"/>
<evidence type="ECO:0000256" key="1">
    <source>
        <dbReference type="ARBA" id="ARBA00007257"/>
    </source>
</evidence>
<reference evidence="6 7" key="1">
    <citation type="submission" date="2018-10" db="EMBL/GenBank/DDBJ databases">
        <title>Streptococcus hillyeri sp. nov., isolated from equine tracheal sample.</title>
        <authorList>
            <person name="Macfadyen A.C."/>
            <person name="Waller A."/>
            <person name="Paterson G.K."/>
        </authorList>
    </citation>
    <scope>NUCLEOTIDE SEQUENCE [LARGE SCALE GENOMIC DNA]</scope>
    <source>
        <strain evidence="6 7">28462</strain>
    </source>
</reference>
<dbReference type="InterPro" id="IPR013783">
    <property type="entry name" value="Ig-like_fold"/>
</dbReference>
<keyword evidence="7" id="KW-1185">Reference proteome</keyword>
<dbReference type="Gene3D" id="2.60.40.4180">
    <property type="match status" value="1"/>
</dbReference>
<keyword evidence="4" id="KW-1133">Transmembrane helix</keyword>
<feature type="transmembrane region" description="Helical" evidence="4">
    <location>
        <begin position="280"/>
        <end position="298"/>
    </location>
</feature>
<dbReference type="Pfam" id="PF17802">
    <property type="entry name" value="SpaA"/>
    <property type="match status" value="2"/>
</dbReference>
<evidence type="ECO:0000256" key="2">
    <source>
        <dbReference type="ARBA" id="ARBA00022525"/>
    </source>
</evidence>
<dbReference type="Gene3D" id="2.60.40.10">
    <property type="entry name" value="Immunoglobulins"/>
    <property type="match status" value="2"/>
</dbReference>
<evidence type="ECO:0000259" key="5">
    <source>
        <dbReference type="Pfam" id="PF17802"/>
    </source>
</evidence>
<keyword evidence="4" id="KW-0472">Membrane</keyword>
<keyword evidence="3" id="KW-0732">Signal</keyword>
<evidence type="ECO:0000313" key="6">
    <source>
        <dbReference type="EMBL" id="RLY03642.1"/>
    </source>
</evidence>
<dbReference type="EMBL" id="RCVM01000007">
    <property type="protein sequence ID" value="RLY03642.1"/>
    <property type="molecule type" value="Genomic_DNA"/>
</dbReference>
<dbReference type="Proteomes" id="UP000279194">
    <property type="component" value="Unassembled WGS sequence"/>
</dbReference>
<dbReference type="AlphaFoldDB" id="A0A3L9DWT2"/>
<accession>A0A3L9DWT2</accession>
<evidence type="ECO:0000256" key="3">
    <source>
        <dbReference type="ARBA" id="ARBA00022729"/>
    </source>
</evidence>
<dbReference type="InterPro" id="IPR041033">
    <property type="entry name" value="SpaA_PFL_dom_1"/>
</dbReference>
<dbReference type="SUPFAM" id="SSF49478">
    <property type="entry name" value="Cna protein B-type domain"/>
    <property type="match status" value="2"/>
</dbReference>
<evidence type="ECO:0000256" key="4">
    <source>
        <dbReference type="SAM" id="Phobius"/>
    </source>
</evidence>
<gene>
    <name evidence="6" type="ORF">EAF07_04895</name>
</gene>
<keyword evidence="4" id="KW-0812">Transmembrane</keyword>
<keyword evidence="2" id="KW-0964">Secreted</keyword>
<name>A0A3L9DWT2_9STRE</name>
<dbReference type="OrthoDB" id="2056845at2"/>
<comment type="caution">
    <text evidence="6">The sequence shown here is derived from an EMBL/GenBank/DDBJ whole genome shotgun (WGS) entry which is preliminary data.</text>
</comment>
<organism evidence="6 7">
    <name type="scientific">Streptococcus hillyeri</name>
    <dbReference type="NCBI Taxonomy" id="2282420"/>
    <lineage>
        <taxon>Bacteria</taxon>
        <taxon>Bacillati</taxon>
        <taxon>Bacillota</taxon>
        <taxon>Bacilli</taxon>
        <taxon>Lactobacillales</taxon>
        <taxon>Streptococcaceae</taxon>
        <taxon>Streptococcus</taxon>
    </lineage>
</organism>
<dbReference type="NCBIfam" id="TIGR01167">
    <property type="entry name" value="LPXTG_anchor"/>
    <property type="match status" value="1"/>
</dbReference>
<feature type="domain" description="SpaA-like prealbumin fold" evidence="5">
    <location>
        <begin position="60"/>
        <end position="164"/>
    </location>
</feature>
<dbReference type="PANTHER" id="PTHR36108">
    <property type="entry name" value="COLOSSIN-B-RELATED"/>
    <property type="match status" value="1"/>
</dbReference>
<sequence length="303" mass="33340">MIFGDNEIQVPHVPNGLYYVRSILKTEAVSYPSEFLFEMTDQTVQPLVIVAKKSDTITTAVKLIKVDQDGKPLAGVGFTLVSLAEDGSEKAVPLIGEYRYSASGQAGRVLYTNKKGEISVTNLPLGTYRFKEVEPLAGYEVTKGDTDFKVLGSKLVTVTVVNKKLPRGNAEFMKVDGRTNHSLQGAIFKVMTEDKGQYTPVLQDGKEVVVTSEKNGRFRVEGLEYGDYYLWEIQSPKGYVQLASPVAFTVGKEEAKEVVTVVKNNKRPPLDVPDTGEETLYVLMGLAALLFGSGYYLTKKSNN</sequence>